<dbReference type="AlphaFoldDB" id="A0A2K3KRY0"/>
<comment type="caution">
    <text evidence="1">The sequence shown here is derived from an EMBL/GenBank/DDBJ whole genome shotgun (WGS) entry which is preliminary data.</text>
</comment>
<dbReference type="ExpressionAtlas" id="A0A2K3KRY0">
    <property type="expression patterns" value="baseline"/>
</dbReference>
<dbReference type="EMBL" id="ASHM01107362">
    <property type="protein sequence ID" value="PNX69047.1"/>
    <property type="molecule type" value="Genomic_DNA"/>
</dbReference>
<feature type="non-terminal residue" evidence="1">
    <location>
        <position position="159"/>
    </location>
</feature>
<dbReference type="Proteomes" id="UP000236291">
    <property type="component" value="Unassembled WGS sequence"/>
</dbReference>
<accession>A0A2K3KRY0</accession>
<protein>
    <submittedName>
        <fullName evidence="1">Putative CC-NBS-LRR resistance protein</fullName>
    </submittedName>
</protein>
<reference evidence="1 2" key="1">
    <citation type="journal article" date="2014" name="Am. J. Bot.">
        <title>Genome assembly and annotation for red clover (Trifolium pratense; Fabaceae).</title>
        <authorList>
            <person name="Istvanek J."/>
            <person name="Jaros M."/>
            <person name="Krenek A."/>
            <person name="Repkova J."/>
        </authorList>
    </citation>
    <scope>NUCLEOTIDE SEQUENCE [LARGE SCALE GENOMIC DNA]</scope>
    <source>
        <strain evidence="2">cv. Tatra</strain>
        <tissue evidence="1">Young leaves</tissue>
    </source>
</reference>
<proteinExistence type="predicted"/>
<evidence type="ECO:0000313" key="2">
    <source>
        <dbReference type="Proteomes" id="UP000236291"/>
    </source>
</evidence>
<gene>
    <name evidence="1" type="ORF">L195_g056502</name>
</gene>
<organism evidence="1 2">
    <name type="scientific">Trifolium pratense</name>
    <name type="common">Red clover</name>
    <dbReference type="NCBI Taxonomy" id="57577"/>
    <lineage>
        <taxon>Eukaryota</taxon>
        <taxon>Viridiplantae</taxon>
        <taxon>Streptophyta</taxon>
        <taxon>Embryophyta</taxon>
        <taxon>Tracheophyta</taxon>
        <taxon>Spermatophyta</taxon>
        <taxon>Magnoliopsida</taxon>
        <taxon>eudicotyledons</taxon>
        <taxon>Gunneridae</taxon>
        <taxon>Pentapetalae</taxon>
        <taxon>rosids</taxon>
        <taxon>fabids</taxon>
        <taxon>Fabales</taxon>
        <taxon>Fabaceae</taxon>
        <taxon>Papilionoideae</taxon>
        <taxon>50 kb inversion clade</taxon>
        <taxon>NPAAA clade</taxon>
        <taxon>Hologalegina</taxon>
        <taxon>IRL clade</taxon>
        <taxon>Trifolieae</taxon>
        <taxon>Trifolium</taxon>
    </lineage>
</organism>
<sequence length="159" mass="18197">MGNTSINWEDVTSTTQNENASIAELGKLPNLIALELQIRETWMLPRDLQLMFEKLERYKIVVGDVWEWSDIKDGSLKTLKLKLGTNIHLEHGIKALIKGVENLYLDDVDGIQNVLYQLNGDGFPLLKHLHIQNNANMKHIVDSKERTQIHVSFPILETL</sequence>
<name>A0A2K3KRY0_TRIPR</name>
<dbReference type="STRING" id="57577.A0A2K3KRY0"/>
<evidence type="ECO:0000313" key="1">
    <source>
        <dbReference type="EMBL" id="PNX69047.1"/>
    </source>
</evidence>
<reference evidence="1 2" key="2">
    <citation type="journal article" date="2017" name="Front. Plant Sci.">
        <title>Gene Classification and Mining of Molecular Markers Useful in Red Clover (Trifolium pratense) Breeding.</title>
        <authorList>
            <person name="Istvanek J."/>
            <person name="Dluhosova J."/>
            <person name="Dluhos P."/>
            <person name="Patkova L."/>
            <person name="Nedelnik J."/>
            <person name="Repkova J."/>
        </authorList>
    </citation>
    <scope>NUCLEOTIDE SEQUENCE [LARGE SCALE GENOMIC DNA]</scope>
    <source>
        <strain evidence="2">cv. Tatra</strain>
        <tissue evidence="1">Young leaves</tissue>
    </source>
</reference>